<evidence type="ECO:0000313" key="2">
    <source>
        <dbReference type="EMBL" id="EED16132.1"/>
    </source>
</evidence>
<dbReference type="AlphaFoldDB" id="B8MF33"/>
<dbReference type="EMBL" id="EQ962656">
    <property type="protein sequence ID" value="EED16132.1"/>
    <property type="molecule type" value="Genomic_DNA"/>
</dbReference>
<dbReference type="InParanoid" id="B8MF33"/>
<evidence type="ECO:0000256" key="1">
    <source>
        <dbReference type="SAM" id="MobiDB-lite"/>
    </source>
</evidence>
<evidence type="ECO:0000313" key="3">
    <source>
        <dbReference type="Proteomes" id="UP000001745"/>
    </source>
</evidence>
<gene>
    <name evidence="2" type="ORF">TSTA_012410</name>
</gene>
<dbReference type="GeneID" id="8104089"/>
<accession>B8MF33</accession>
<keyword evidence="3" id="KW-1185">Reference proteome</keyword>
<reference evidence="3" key="1">
    <citation type="journal article" date="2015" name="Genome Announc.">
        <title>Genome sequence of the AIDS-associated pathogen Penicillium marneffei (ATCC18224) and its near taxonomic relative Talaromyces stipitatus (ATCC10500).</title>
        <authorList>
            <person name="Nierman W.C."/>
            <person name="Fedorova-Abrams N.D."/>
            <person name="Andrianopoulos A."/>
        </authorList>
    </citation>
    <scope>NUCLEOTIDE SEQUENCE [LARGE SCALE GENOMIC DNA]</scope>
    <source>
        <strain evidence="3">ATCC 10500 / CBS 375.48 / QM 6759 / NRRL 1006</strain>
    </source>
</reference>
<name>B8MF33_TALSN</name>
<feature type="non-terminal residue" evidence="2">
    <location>
        <position position="1"/>
    </location>
</feature>
<dbReference type="HOGENOM" id="CLU_660785_0_0_1"/>
<protein>
    <submittedName>
        <fullName evidence="2">Uncharacterized protein</fullName>
    </submittedName>
</protein>
<feature type="region of interest" description="Disordered" evidence="1">
    <location>
        <begin position="132"/>
        <end position="157"/>
    </location>
</feature>
<proteinExistence type="predicted"/>
<organism evidence="2 3">
    <name type="scientific">Talaromyces stipitatus (strain ATCC 10500 / CBS 375.48 / QM 6759 / NRRL 1006)</name>
    <name type="common">Penicillium stipitatum</name>
    <dbReference type="NCBI Taxonomy" id="441959"/>
    <lineage>
        <taxon>Eukaryota</taxon>
        <taxon>Fungi</taxon>
        <taxon>Dikarya</taxon>
        <taxon>Ascomycota</taxon>
        <taxon>Pezizomycotina</taxon>
        <taxon>Eurotiomycetes</taxon>
        <taxon>Eurotiomycetidae</taxon>
        <taxon>Eurotiales</taxon>
        <taxon>Trichocomaceae</taxon>
        <taxon>Talaromyces</taxon>
        <taxon>Talaromyces sect. Talaromyces</taxon>
    </lineage>
</organism>
<dbReference type="OrthoDB" id="3430910at2759"/>
<dbReference type="VEuPathDB" id="FungiDB:TSTA_012410"/>
<dbReference type="Proteomes" id="UP000001745">
    <property type="component" value="Unassembled WGS sequence"/>
</dbReference>
<sequence>MNIQEQIDRRPKNRGPTCRYLATNRNSIFKDIPFEQFIPLAFHTTVPQLQAANLDQLVNLVCQKYKSDLYIDWQRYCKDLGSEEQRVIATLEGAFHFAAESISSLEYRKLWKSSCCLLLRDLENLKTTAGETTGEISDRKRKRGDDENCSNASNRCYDAKKPKTSRDMSIVDVSARAMHAPETDNLHRQPISTIPLSYYQETFYKIVLAKITKVPAFKDILGRRLYEDVIKSRSISLGDPVVQLHMPATPDEDCVLQVSISISTGKIILDGKNGSFELIDAIGHYLFRAMMKTKLSGRDTGLRGTIGLDGHDLFLAIDFTTGKHMMSLEAQST</sequence>
<dbReference type="RefSeq" id="XP_002483366.1">
    <property type="nucleotide sequence ID" value="XM_002483321.1"/>
</dbReference>